<gene>
    <name evidence="1" type="ORF">MAR_025574</name>
</gene>
<feature type="non-terminal residue" evidence="1">
    <location>
        <position position="85"/>
    </location>
</feature>
<reference evidence="1" key="1">
    <citation type="submission" date="2022-11" db="EMBL/GenBank/DDBJ databases">
        <title>Centuries of genome instability and evolution in soft-shell clam transmissible cancer (bioRxiv).</title>
        <authorList>
            <person name="Hart S.F.M."/>
            <person name="Yonemitsu M.A."/>
            <person name="Giersch R.M."/>
            <person name="Beal B.F."/>
            <person name="Arriagada G."/>
            <person name="Davis B.W."/>
            <person name="Ostrander E.A."/>
            <person name="Goff S.P."/>
            <person name="Metzger M.J."/>
        </authorList>
    </citation>
    <scope>NUCLEOTIDE SEQUENCE</scope>
    <source>
        <strain evidence="1">MELC-2E11</strain>
        <tissue evidence="1">Siphon/mantle</tissue>
    </source>
</reference>
<protein>
    <submittedName>
        <fullName evidence="1">Uncharacterized protein</fullName>
    </submittedName>
</protein>
<evidence type="ECO:0000313" key="1">
    <source>
        <dbReference type="EMBL" id="WAR11394.1"/>
    </source>
</evidence>
<proteinExistence type="predicted"/>
<accession>A0ABY7ER19</accession>
<organism evidence="1 2">
    <name type="scientific">Mya arenaria</name>
    <name type="common">Soft-shell clam</name>
    <dbReference type="NCBI Taxonomy" id="6604"/>
    <lineage>
        <taxon>Eukaryota</taxon>
        <taxon>Metazoa</taxon>
        <taxon>Spiralia</taxon>
        <taxon>Lophotrochozoa</taxon>
        <taxon>Mollusca</taxon>
        <taxon>Bivalvia</taxon>
        <taxon>Autobranchia</taxon>
        <taxon>Heteroconchia</taxon>
        <taxon>Euheterodonta</taxon>
        <taxon>Imparidentia</taxon>
        <taxon>Neoheterodontei</taxon>
        <taxon>Myida</taxon>
        <taxon>Myoidea</taxon>
        <taxon>Myidae</taxon>
        <taxon>Mya</taxon>
    </lineage>
</organism>
<sequence length="85" mass="9503">MNEASDKSCDLCDIGIAYDAHYVDIEIGSFIGITRAHATDADSFAKALVYKQFQVDIYACEWKFDFELRETDIAIQSSIQSGVKV</sequence>
<dbReference type="Proteomes" id="UP001164746">
    <property type="component" value="Chromosome 8"/>
</dbReference>
<evidence type="ECO:0000313" key="2">
    <source>
        <dbReference type="Proteomes" id="UP001164746"/>
    </source>
</evidence>
<keyword evidence="2" id="KW-1185">Reference proteome</keyword>
<dbReference type="EMBL" id="CP111019">
    <property type="protein sequence ID" value="WAR11394.1"/>
    <property type="molecule type" value="Genomic_DNA"/>
</dbReference>
<name>A0ABY7ER19_MYAAR</name>